<feature type="domain" description="VWFA" evidence="12">
    <location>
        <begin position="34"/>
        <end position="207"/>
    </location>
</feature>
<dbReference type="AlphaFoldDB" id="A0A4W4HD71"/>
<dbReference type="CDD" id="cd01450">
    <property type="entry name" value="vWFA_subfamily_ECM"/>
    <property type="match status" value="1"/>
</dbReference>
<evidence type="ECO:0000256" key="4">
    <source>
        <dbReference type="ARBA" id="ARBA00022553"/>
    </source>
</evidence>
<dbReference type="InterPro" id="IPR036116">
    <property type="entry name" value="FN3_sf"/>
</dbReference>
<keyword evidence="5 11" id="KW-0732">Signal</keyword>
<keyword evidence="2" id="KW-0964">Secreted</keyword>
<dbReference type="GeneTree" id="ENSGT00940000160734"/>
<evidence type="ECO:0000256" key="5">
    <source>
        <dbReference type="ARBA" id="ARBA00022729"/>
    </source>
</evidence>
<keyword evidence="3" id="KW-0272">Extracellular matrix</keyword>
<evidence type="ECO:0000256" key="9">
    <source>
        <dbReference type="ARBA" id="ARBA00029542"/>
    </source>
</evidence>
<dbReference type="InterPro" id="IPR003961">
    <property type="entry name" value="FN3_dom"/>
</dbReference>
<comment type="subcellular location">
    <subcellularLocation>
        <location evidence="1">Secreted</location>
        <location evidence="1">Extracellular space</location>
        <location evidence="1">Extracellular matrix</location>
        <location evidence="1">Basement membrane</location>
    </subcellularLocation>
</comment>
<dbReference type="GO" id="GO:0005604">
    <property type="term" value="C:basement membrane"/>
    <property type="evidence" value="ECO:0007669"/>
    <property type="project" value="UniProtKB-SubCell"/>
</dbReference>
<keyword evidence="8" id="KW-1015">Disulfide bond</keyword>
<dbReference type="PROSITE" id="PS50234">
    <property type="entry name" value="VWFA"/>
    <property type="match status" value="1"/>
</dbReference>
<feature type="signal peptide" evidence="11">
    <location>
        <begin position="1"/>
        <end position="20"/>
    </location>
</feature>
<keyword evidence="6" id="KW-0677">Repeat</keyword>
<reference evidence="15" key="2">
    <citation type="journal article" date="2017" name="Sci. Adv.">
        <title>A tail of two voltages: Proteomic comparison of the three electric organs of the electric eel.</title>
        <authorList>
            <person name="Traeger L.L."/>
            <person name="Sabat G."/>
            <person name="Barrett-Wilt G.A."/>
            <person name="Wells G.B."/>
            <person name="Sussman M.R."/>
        </authorList>
    </citation>
    <scope>NUCLEOTIDE SEQUENCE [LARGE SCALE GENOMIC DNA]</scope>
</reference>
<dbReference type="Pfam" id="PF00092">
    <property type="entry name" value="VWA"/>
    <property type="match status" value="1"/>
</dbReference>
<feature type="domain" description="Fibronectin type-III" evidence="13">
    <location>
        <begin position="208"/>
        <end position="306"/>
    </location>
</feature>
<evidence type="ECO:0000256" key="8">
    <source>
        <dbReference type="ARBA" id="ARBA00023157"/>
    </source>
</evidence>
<name>A0A4W4HD71_ELEEL</name>
<reference evidence="15" key="1">
    <citation type="journal article" date="2014" name="Science">
        <title>Nonhuman genetics. Genomic basis for the convergent evolution of electric organs.</title>
        <authorList>
            <person name="Gallant J.R."/>
            <person name="Traeger L.L."/>
            <person name="Volkening J.D."/>
            <person name="Moffett H."/>
            <person name="Chen P.H."/>
            <person name="Novina C.D."/>
            <person name="Phillips G.N.Jr."/>
            <person name="Anand R."/>
            <person name="Wells G.B."/>
            <person name="Pinch M."/>
            <person name="Guth R."/>
            <person name="Unguez G.A."/>
            <person name="Albert J.S."/>
            <person name="Zakon H.H."/>
            <person name="Samanta M.P."/>
            <person name="Sussman M.R."/>
        </authorList>
    </citation>
    <scope>NUCLEOTIDE SEQUENCE [LARGE SCALE GENOMIC DNA]</scope>
</reference>
<keyword evidence="15" id="KW-1185">Reference proteome</keyword>
<dbReference type="Gene3D" id="3.40.50.410">
    <property type="entry name" value="von Willebrand factor, type A domain"/>
    <property type="match status" value="1"/>
</dbReference>
<sequence>IYLSLSISLSLSLYLSLSLSIYLSPPLFDCCQGDILILLDSSGSVSSYEYSFLRHFLVDLLHPFLLGRGRVRVGLVQVHTEPQVEFDFDTCITQHALQEALLRTQQLHGDTNTEGALLLAQRLLMKPLGHEAPPRVLLWLTDGVKPGNVDRPMAALHQEGVSVLAVSTGHTNYHLFRQAVTPPIEEHLYFVDAEDMSIITEDLRELLCAERLHVQDITSHSAMLQWRPLLIGGLGHYELQYGPEMLASSQYSTEQGRNRTLILLGEQSWAELRDLQPDTPYRAWLIPHTQQGITRSLTNSFRTLPEMLGPATLSVSESGPDRVRVSWGPVLPAQVHQYRVEYAPIPRGDVQTVTLSGRQNSTLLTQLQPDTQYLITVIAVQSSGQERAMSVRACTQEGERRIVLGGRDL</sequence>
<dbReference type="SMART" id="SM00060">
    <property type="entry name" value="FN3"/>
    <property type="match status" value="2"/>
</dbReference>
<dbReference type="InterPro" id="IPR036465">
    <property type="entry name" value="vWFA_dom_sf"/>
</dbReference>
<dbReference type="SUPFAM" id="SSF49265">
    <property type="entry name" value="Fibronectin type III"/>
    <property type="match status" value="1"/>
</dbReference>
<reference evidence="14" key="3">
    <citation type="submission" date="2020-05" db="EMBL/GenBank/DDBJ databases">
        <title>Electrophorus electricus (electric eel) genome, fEleEle1, primary haplotype.</title>
        <authorList>
            <person name="Myers G."/>
            <person name="Meyer A."/>
            <person name="Fedrigo O."/>
            <person name="Formenti G."/>
            <person name="Rhie A."/>
            <person name="Tracey A."/>
            <person name="Sims Y."/>
            <person name="Jarvis E.D."/>
        </authorList>
    </citation>
    <scope>NUCLEOTIDE SEQUENCE [LARGE SCALE GENOMIC DNA]</scope>
</reference>
<evidence type="ECO:0000256" key="7">
    <source>
        <dbReference type="ARBA" id="ARBA00022869"/>
    </source>
</evidence>
<dbReference type="Ensembl" id="ENSEEET00000047401.2">
    <property type="protein sequence ID" value="ENSEEEP00000046883.2"/>
    <property type="gene ID" value="ENSEEEG00000022068.2"/>
</dbReference>
<evidence type="ECO:0000256" key="3">
    <source>
        <dbReference type="ARBA" id="ARBA00022530"/>
    </source>
</evidence>
<feature type="domain" description="Fibronectin type-III" evidence="13">
    <location>
        <begin position="309"/>
        <end position="398"/>
    </location>
</feature>
<evidence type="ECO:0000256" key="10">
    <source>
        <dbReference type="ARBA" id="ARBA00046169"/>
    </source>
</evidence>
<evidence type="ECO:0000259" key="12">
    <source>
        <dbReference type="PROSITE" id="PS50234"/>
    </source>
</evidence>
<dbReference type="InterPro" id="IPR002035">
    <property type="entry name" value="VWF_A"/>
</dbReference>
<feature type="chain" id="PRO_5044185469" description="von Willebrand factor A domain-containing protein 1" evidence="11">
    <location>
        <begin position="21"/>
        <end position="409"/>
    </location>
</feature>
<evidence type="ECO:0000256" key="6">
    <source>
        <dbReference type="ARBA" id="ARBA00022737"/>
    </source>
</evidence>
<keyword evidence="4" id="KW-0597">Phosphoprotein</keyword>
<dbReference type="Proteomes" id="UP000314983">
    <property type="component" value="Chromosome 20"/>
</dbReference>
<evidence type="ECO:0000313" key="15">
    <source>
        <dbReference type="Proteomes" id="UP000314983"/>
    </source>
</evidence>
<comment type="function">
    <text evidence="10">Promotes matrix assembly. Involved in the organization of skeletal muscles and in the formation of neuromuscular junctions.</text>
</comment>
<dbReference type="PRINTS" id="PR00453">
    <property type="entry name" value="VWFADOMAIN"/>
</dbReference>
<reference evidence="14" key="4">
    <citation type="submission" date="2025-08" db="UniProtKB">
        <authorList>
            <consortium name="Ensembl"/>
        </authorList>
    </citation>
    <scope>IDENTIFICATION</scope>
</reference>
<evidence type="ECO:0000259" key="13">
    <source>
        <dbReference type="PROSITE" id="PS50853"/>
    </source>
</evidence>
<dbReference type="InterPro" id="IPR013783">
    <property type="entry name" value="Ig-like_fold"/>
</dbReference>
<protein>
    <recommendedName>
        <fullName evidence="9">von Willebrand factor A domain-containing protein 1</fullName>
    </recommendedName>
</protein>
<organism evidence="14 15">
    <name type="scientific">Electrophorus electricus</name>
    <name type="common">Electric eel</name>
    <name type="synonym">Gymnotus electricus</name>
    <dbReference type="NCBI Taxonomy" id="8005"/>
    <lineage>
        <taxon>Eukaryota</taxon>
        <taxon>Metazoa</taxon>
        <taxon>Chordata</taxon>
        <taxon>Craniata</taxon>
        <taxon>Vertebrata</taxon>
        <taxon>Euteleostomi</taxon>
        <taxon>Actinopterygii</taxon>
        <taxon>Neopterygii</taxon>
        <taxon>Teleostei</taxon>
        <taxon>Ostariophysi</taxon>
        <taxon>Gymnotiformes</taxon>
        <taxon>Gymnotoidei</taxon>
        <taxon>Gymnotidae</taxon>
        <taxon>Electrophorus</taxon>
    </lineage>
</organism>
<dbReference type="CDD" id="cd00063">
    <property type="entry name" value="FN3"/>
    <property type="match status" value="2"/>
</dbReference>
<evidence type="ECO:0000256" key="1">
    <source>
        <dbReference type="ARBA" id="ARBA00004302"/>
    </source>
</evidence>
<dbReference type="Gene3D" id="2.60.40.10">
    <property type="entry name" value="Immunoglobulins"/>
    <property type="match status" value="2"/>
</dbReference>
<reference evidence="14" key="5">
    <citation type="submission" date="2025-09" db="UniProtKB">
        <authorList>
            <consortium name="Ensembl"/>
        </authorList>
    </citation>
    <scope>IDENTIFICATION</scope>
</reference>
<proteinExistence type="predicted"/>
<keyword evidence="7" id="KW-0084">Basement membrane</keyword>
<dbReference type="InterPro" id="IPR050525">
    <property type="entry name" value="ECM_Assembly_Org"/>
</dbReference>
<dbReference type="Pfam" id="PF00041">
    <property type="entry name" value="fn3"/>
    <property type="match status" value="2"/>
</dbReference>
<dbReference type="SMART" id="SM00327">
    <property type="entry name" value="VWA"/>
    <property type="match status" value="1"/>
</dbReference>
<evidence type="ECO:0000313" key="14">
    <source>
        <dbReference type="Ensembl" id="ENSEEEP00000046883.2"/>
    </source>
</evidence>
<dbReference type="SUPFAM" id="SSF53300">
    <property type="entry name" value="vWA-like"/>
    <property type="match status" value="1"/>
</dbReference>
<dbReference type="PANTHER" id="PTHR24020:SF77">
    <property type="entry name" value="VON WILLEBRAND FACTOR A DOMAIN-CONTAINING PROTEIN 1"/>
    <property type="match status" value="1"/>
</dbReference>
<evidence type="ECO:0000256" key="2">
    <source>
        <dbReference type="ARBA" id="ARBA00022525"/>
    </source>
</evidence>
<evidence type="ECO:0000256" key="11">
    <source>
        <dbReference type="SAM" id="SignalP"/>
    </source>
</evidence>
<accession>A0A4W4HD71</accession>
<dbReference type="PANTHER" id="PTHR24020">
    <property type="entry name" value="COLLAGEN ALPHA"/>
    <property type="match status" value="1"/>
</dbReference>
<dbReference type="PROSITE" id="PS50853">
    <property type="entry name" value="FN3"/>
    <property type="match status" value="2"/>
</dbReference>